<reference evidence="4" key="1">
    <citation type="submission" date="2016-06" db="UniProtKB">
        <authorList>
            <consortium name="WormBaseParasite"/>
        </authorList>
    </citation>
    <scope>IDENTIFICATION</scope>
</reference>
<dbReference type="OrthoDB" id="10387249at2759"/>
<feature type="compositionally biased region" description="Polar residues" evidence="1">
    <location>
        <begin position="250"/>
        <end position="263"/>
    </location>
</feature>
<accession>A0A183B7B8</accession>
<keyword evidence="3" id="KW-1185">Reference proteome</keyword>
<feature type="compositionally biased region" description="Low complexity" evidence="1">
    <location>
        <begin position="230"/>
        <end position="242"/>
    </location>
</feature>
<dbReference type="WBParaSite" id="ECPE_0001514301-mRNA-1">
    <property type="protein sequence ID" value="ECPE_0001514301-mRNA-1"/>
    <property type="gene ID" value="ECPE_0001514301"/>
</dbReference>
<proteinExistence type="predicted"/>
<reference evidence="2 3" key="2">
    <citation type="submission" date="2018-11" db="EMBL/GenBank/DDBJ databases">
        <authorList>
            <consortium name="Pathogen Informatics"/>
        </authorList>
    </citation>
    <scope>NUCLEOTIDE SEQUENCE [LARGE SCALE GENOMIC DNA]</scope>
    <source>
        <strain evidence="2 3">Egypt</strain>
    </source>
</reference>
<organism evidence="4">
    <name type="scientific">Echinostoma caproni</name>
    <dbReference type="NCBI Taxonomy" id="27848"/>
    <lineage>
        <taxon>Eukaryota</taxon>
        <taxon>Metazoa</taxon>
        <taxon>Spiralia</taxon>
        <taxon>Lophotrochozoa</taxon>
        <taxon>Platyhelminthes</taxon>
        <taxon>Trematoda</taxon>
        <taxon>Digenea</taxon>
        <taxon>Plagiorchiida</taxon>
        <taxon>Echinostomata</taxon>
        <taxon>Echinostomatoidea</taxon>
        <taxon>Echinostomatidae</taxon>
        <taxon>Echinostoma</taxon>
    </lineage>
</organism>
<evidence type="ECO:0000313" key="3">
    <source>
        <dbReference type="Proteomes" id="UP000272942"/>
    </source>
</evidence>
<dbReference type="EMBL" id="UZAN01059520">
    <property type="protein sequence ID" value="VDP92375.1"/>
    <property type="molecule type" value="Genomic_DNA"/>
</dbReference>
<feature type="region of interest" description="Disordered" evidence="1">
    <location>
        <begin position="146"/>
        <end position="281"/>
    </location>
</feature>
<feature type="compositionally biased region" description="Polar residues" evidence="1">
    <location>
        <begin position="193"/>
        <end position="210"/>
    </location>
</feature>
<sequence length="330" mass="34610">MARTPFKDVDCNRPAHEVGTCSVWQTLGNMVANSTTSLIPPSRSTAGDGPCSPSLRDVPRHGTPHQKVGLWRQTTGPSAFDPFSTNTVSADNPSQNAAAAITGTDFDSVFGSVTAKNTSSTNAPDPFGTDPFGSLELAAVTGQQHSNTNVGSFIGSISAKKSPPPRPKTQPGAGRVGRERKSLGGSPELIKSLKSQNSLGSFPSISNSKSPAGLNSLGQSKHKSSSFANRVRGVSGSGLSSGRSRKDSTDPFTHQNRSNSFASAGNVRYGDKSGDGTDWAAPVGMSEEEQLSIATMESRRLAQAEEQARKQEQADLELAIQLSQMDTKSS</sequence>
<name>A0A183B7B8_9TREM</name>
<feature type="region of interest" description="Disordered" evidence="1">
    <location>
        <begin position="37"/>
        <end position="69"/>
    </location>
</feature>
<evidence type="ECO:0000313" key="4">
    <source>
        <dbReference type="WBParaSite" id="ECPE_0001514301-mRNA-1"/>
    </source>
</evidence>
<dbReference type="AlphaFoldDB" id="A0A183B7B8"/>
<evidence type="ECO:0000256" key="1">
    <source>
        <dbReference type="SAM" id="MobiDB-lite"/>
    </source>
</evidence>
<gene>
    <name evidence="2" type="ORF">ECPE_LOCUS15103</name>
</gene>
<evidence type="ECO:0000313" key="2">
    <source>
        <dbReference type="EMBL" id="VDP92375.1"/>
    </source>
</evidence>
<protein>
    <submittedName>
        <fullName evidence="4">Epidermal growth factor receptor substrate 15-like 1</fullName>
    </submittedName>
</protein>
<dbReference type="Proteomes" id="UP000272942">
    <property type="component" value="Unassembled WGS sequence"/>
</dbReference>